<proteinExistence type="predicted"/>
<accession>A0A699XMQ9</accession>
<protein>
    <submittedName>
        <fullName evidence="1">Uncharacterized protein</fullName>
    </submittedName>
</protein>
<comment type="caution">
    <text evidence="1">The sequence shown here is derived from an EMBL/GenBank/DDBJ whole genome shotgun (WGS) entry which is preliminary data.</text>
</comment>
<dbReference type="EMBL" id="BKCJ011861522">
    <property type="protein sequence ID" value="GFD59136.1"/>
    <property type="molecule type" value="Genomic_DNA"/>
</dbReference>
<gene>
    <name evidence="1" type="ORF">Tci_931105</name>
</gene>
<evidence type="ECO:0000313" key="1">
    <source>
        <dbReference type="EMBL" id="GFD59136.1"/>
    </source>
</evidence>
<reference evidence="1" key="1">
    <citation type="journal article" date="2019" name="Sci. Rep.">
        <title>Draft genome of Tanacetum cinerariifolium, the natural source of mosquito coil.</title>
        <authorList>
            <person name="Yamashiro T."/>
            <person name="Shiraishi A."/>
            <person name="Satake H."/>
            <person name="Nakayama K."/>
        </authorList>
    </citation>
    <scope>NUCLEOTIDE SEQUENCE</scope>
</reference>
<sequence length="69" mass="8131">DRFHRVQPEYSGLRAAMGKALRQARAHRHRAGHHDRRPAGRRRLQQRVWPPGADRLLPYLRAVDQHPAR</sequence>
<organism evidence="1">
    <name type="scientific">Tanacetum cinerariifolium</name>
    <name type="common">Dalmatian daisy</name>
    <name type="synonym">Chrysanthemum cinerariifolium</name>
    <dbReference type="NCBI Taxonomy" id="118510"/>
    <lineage>
        <taxon>Eukaryota</taxon>
        <taxon>Viridiplantae</taxon>
        <taxon>Streptophyta</taxon>
        <taxon>Embryophyta</taxon>
        <taxon>Tracheophyta</taxon>
        <taxon>Spermatophyta</taxon>
        <taxon>Magnoliopsida</taxon>
        <taxon>eudicotyledons</taxon>
        <taxon>Gunneridae</taxon>
        <taxon>Pentapetalae</taxon>
        <taxon>asterids</taxon>
        <taxon>campanulids</taxon>
        <taxon>Asterales</taxon>
        <taxon>Asteraceae</taxon>
        <taxon>Asteroideae</taxon>
        <taxon>Anthemideae</taxon>
        <taxon>Anthemidinae</taxon>
        <taxon>Tanacetum</taxon>
    </lineage>
</organism>
<feature type="non-terminal residue" evidence="1">
    <location>
        <position position="1"/>
    </location>
</feature>
<name>A0A699XMQ9_TANCI</name>
<dbReference type="AlphaFoldDB" id="A0A699XMQ9"/>